<feature type="non-terminal residue" evidence="2">
    <location>
        <position position="1"/>
    </location>
</feature>
<reference evidence="2" key="1">
    <citation type="submission" date="2018-05" db="EMBL/GenBank/DDBJ databases">
        <authorList>
            <person name="Lanie J.A."/>
            <person name="Ng W.-L."/>
            <person name="Kazmierczak K.M."/>
            <person name="Andrzejewski T.M."/>
            <person name="Davidsen T.M."/>
            <person name="Wayne K.J."/>
            <person name="Tettelin H."/>
            <person name="Glass J.I."/>
            <person name="Rusch D."/>
            <person name="Podicherti R."/>
            <person name="Tsui H.-C.T."/>
            <person name="Winkler M.E."/>
        </authorList>
    </citation>
    <scope>NUCLEOTIDE SEQUENCE</scope>
</reference>
<gene>
    <name evidence="2" type="ORF">METZ01_LOCUS60502</name>
</gene>
<organism evidence="2">
    <name type="scientific">marine metagenome</name>
    <dbReference type="NCBI Taxonomy" id="408172"/>
    <lineage>
        <taxon>unclassified sequences</taxon>
        <taxon>metagenomes</taxon>
        <taxon>ecological metagenomes</taxon>
    </lineage>
</organism>
<accession>A0A381SWC7</accession>
<dbReference type="EMBL" id="UINC01003592">
    <property type="protein sequence ID" value="SVA07648.1"/>
    <property type="molecule type" value="Genomic_DNA"/>
</dbReference>
<proteinExistence type="predicted"/>
<name>A0A381SWC7_9ZZZZ</name>
<evidence type="ECO:0000256" key="1">
    <source>
        <dbReference type="SAM" id="MobiDB-lite"/>
    </source>
</evidence>
<sequence>QQQQIDTVPEEWQGQTHRGSVNLPPLGCLVFEKKKKRKSISAVKKPQKARPSTQKQKKG</sequence>
<dbReference type="AlphaFoldDB" id="A0A381SWC7"/>
<protein>
    <submittedName>
        <fullName evidence="2">Uncharacterized protein</fullName>
    </submittedName>
</protein>
<evidence type="ECO:0000313" key="2">
    <source>
        <dbReference type="EMBL" id="SVA07648.1"/>
    </source>
</evidence>
<feature type="region of interest" description="Disordered" evidence="1">
    <location>
        <begin position="1"/>
        <end position="59"/>
    </location>
</feature>
<feature type="compositionally biased region" description="Polar residues" evidence="1">
    <location>
        <begin position="50"/>
        <end position="59"/>
    </location>
</feature>